<dbReference type="Proteomes" id="UP000887563">
    <property type="component" value="Unplaced"/>
</dbReference>
<protein>
    <submittedName>
        <fullName evidence="2">Ovule protein</fullName>
    </submittedName>
</protein>
<sequence>MKNAFPTSKNPFPQIVKIPYNLLLWIPFLHLNLNKKNIFYIVQQVLLQLFFQQFLYHLISKLEKGHLHVLH</sequence>
<evidence type="ECO:0000313" key="2">
    <source>
        <dbReference type="WBParaSite" id="Minc3s02567g30682"/>
    </source>
</evidence>
<organism evidence="1 2">
    <name type="scientific">Meloidogyne incognita</name>
    <name type="common">Southern root-knot nematode worm</name>
    <name type="synonym">Oxyuris incognita</name>
    <dbReference type="NCBI Taxonomy" id="6306"/>
    <lineage>
        <taxon>Eukaryota</taxon>
        <taxon>Metazoa</taxon>
        <taxon>Ecdysozoa</taxon>
        <taxon>Nematoda</taxon>
        <taxon>Chromadorea</taxon>
        <taxon>Rhabditida</taxon>
        <taxon>Tylenchina</taxon>
        <taxon>Tylenchomorpha</taxon>
        <taxon>Tylenchoidea</taxon>
        <taxon>Meloidogynidae</taxon>
        <taxon>Meloidogyninae</taxon>
        <taxon>Meloidogyne</taxon>
        <taxon>Meloidogyne incognita group</taxon>
    </lineage>
</organism>
<dbReference type="WBParaSite" id="Minc3s02567g30682">
    <property type="protein sequence ID" value="Minc3s02567g30682"/>
    <property type="gene ID" value="Minc3s02567g30682"/>
</dbReference>
<reference evidence="2" key="1">
    <citation type="submission" date="2022-11" db="UniProtKB">
        <authorList>
            <consortium name="WormBaseParasite"/>
        </authorList>
    </citation>
    <scope>IDENTIFICATION</scope>
</reference>
<accession>A0A914MZI5</accession>
<evidence type="ECO:0000313" key="1">
    <source>
        <dbReference type="Proteomes" id="UP000887563"/>
    </source>
</evidence>
<keyword evidence="1" id="KW-1185">Reference proteome</keyword>
<dbReference type="AlphaFoldDB" id="A0A914MZI5"/>
<proteinExistence type="predicted"/>
<name>A0A914MZI5_MELIC</name>